<dbReference type="SUPFAM" id="SSF82866">
    <property type="entry name" value="Multidrug efflux transporter AcrB transmembrane domain"/>
    <property type="match status" value="2"/>
</dbReference>
<feature type="transmembrane region" description="Helical" evidence="8">
    <location>
        <begin position="1004"/>
        <end position="1030"/>
    </location>
</feature>
<accession>A0A1I7NK23</accession>
<evidence type="ECO:0000256" key="1">
    <source>
        <dbReference type="ARBA" id="ARBA00004651"/>
    </source>
</evidence>
<dbReference type="PANTHER" id="PTHR32063:SF19">
    <property type="entry name" value="CATION EFFLUX SYSTEM PROTEIN CUSA"/>
    <property type="match status" value="1"/>
</dbReference>
<dbReference type="RefSeq" id="WP_092867933.1">
    <property type="nucleotide sequence ID" value="NZ_FPCH01000002.1"/>
</dbReference>
<keyword evidence="10" id="KW-1185">Reference proteome</keyword>
<feature type="transmembrane region" description="Helical" evidence="8">
    <location>
        <begin position="975"/>
        <end position="992"/>
    </location>
</feature>
<evidence type="ECO:0000256" key="6">
    <source>
        <dbReference type="ARBA" id="ARBA00022989"/>
    </source>
</evidence>
<feature type="transmembrane region" description="Helical" evidence="8">
    <location>
        <begin position="383"/>
        <end position="406"/>
    </location>
</feature>
<reference evidence="10" key="1">
    <citation type="submission" date="2016-10" db="EMBL/GenBank/DDBJ databases">
        <authorList>
            <person name="Varghese N."/>
            <person name="Submissions S."/>
        </authorList>
    </citation>
    <scope>NUCLEOTIDE SEQUENCE [LARGE SCALE GENOMIC DNA]</scope>
    <source>
        <strain evidence="10">DSM 1565</strain>
    </source>
</reference>
<feature type="transmembrane region" description="Helical" evidence="8">
    <location>
        <begin position="888"/>
        <end position="908"/>
    </location>
</feature>
<evidence type="ECO:0000256" key="8">
    <source>
        <dbReference type="SAM" id="Phobius"/>
    </source>
</evidence>
<dbReference type="InterPro" id="IPR004763">
    <property type="entry name" value="CusA-like"/>
</dbReference>
<evidence type="ECO:0000256" key="4">
    <source>
        <dbReference type="ARBA" id="ARBA00022475"/>
    </source>
</evidence>
<keyword evidence="6 8" id="KW-1133">Transmembrane helix</keyword>
<dbReference type="Pfam" id="PF00873">
    <property type="entry name" value="ACR_tran"/>
    <property type="match status" value="1"/>
</dbReference>
<dbReference type="Gene3D" id="1.20.1640.10">
    <property type="entry name" value="Multidrug efflux transporter AcrB transmembrane domain"/>
    <property type="match status" value="2"/>
</dbReference>
<keyword evidence="3" id="KW-0813">Transport</keyword>
<evidence type="ECO:0000256" key="7">
    <source>
        <dbReference type="ARBA" id="ARBA00023136"/>
    </source>
</evidence>
<dbReference type="OrthoDB" id="9758757at2"/>
<keyword evidence="4" id="KW-1003">Cell membrane</keyword>
<name>A0A1I7NK23_9HYPH</name>
<feature type="transmembrane region" description="Helical" evidence="8">
    <location>
        <begin position="427"/>
        <end position="453"/>
    </location>
</feature>
<dbReference type="Gene3D" id="3.30.70.1440">
    <property type="entry name" value="Multidrug efflux transporter AcrB pore domain"/>
    <property type="match status" value="1"/>
</dbReference>
<protein>
    <submittedName>
        <fullName evidence="9">Cu(I)/Ag(I) efflux system membrane protein CusA/SilA</fullName>
    </submittedName>
</protein>
<dbReference type="InterPro" id="IPR027463">
    <property type="entry name" value="AcrB_DN_DC_subdom"/>
</dbReference>
<feature type="transmembrane region" description="Helical" evidence="8">
    <location>
        <begin position="12"/>
        <end position="31"/>
    </location>
</feature>
<evidence type="ECO:0000256" key="2">
    <source>
        <dbReference type="ARBA" id="ARBA00010942"/>
    </source>
</evidence>
<dbReference type="GO" id="GO:0005886">
    <property type="term" value="C:plasma membrane"/>
    <property type="evidence" value="ECO:0007669"/>
    <property type="project" value="UniProtKB-SubCell"/>
</dbReference>
<evidence type="ECO:0000256" key="5">
    <source>
        <dbReference type="ARBA" id="ARBA00022692"/>
    </source>
</evidence>
<organism evidence="9 10">
    <name type="scientific">Hyphomicrobium facile</name>
    <dbReference type="NCBI Taxonomy" id="51670"/>
    <lineage>
        <taxon>Bacteria</taxon>
        <taxon>Pseudomonadati</taxon>
        <taxon>Pseudomonadota</taxon>
        <taxon>Alphaproteobacteria</taxon>
        <taxon>Hyphomicrobiales</taxon>
        <taxon>Hyphomicrobiaceae</taxon>
        <taxon>Hyphomicrobium</taxon>
    </lineage>
</organism>
<dbReference type="InterPro" id="IPR001036">
    <property type="entry name" value="Acrflvin-R"/>
</dbReference>
<dbReference type="EMBL" id="FPCH01000002">
    <property type="protein sequence ID" value="SFV34906.1"/>
    <property type="molecule type" value="Genomic_DNA"/>
</dbReference>
<dbReference type="STRING" id="51670.SAMN04488557_2453"/>
<dbReference type="PANTHER" id="PTHR32063">
    <property type="match status" value="1"/>
</dbReference>
<dbReference type="PRINTS" id="PR00702">
    <property type="entry name" value="ACRIFLAVINRP"/>
</dbReference>
<comment type="subcellular location">
    <subcellularLocation>
        <location evidence="1">Cell membrane</location>
        <topology evidence="1">Multi-pass membrane protein</topology>
    </subcellularLocation>
</comment>
<keyword evidence="7 8" id="KW-0472">Membrane</keyword>
<dbReference type="Gene3D" id="3.30.2090.10">
    <property type="entry name" value="Multidrug efflux transporter AcrB TolC docking domain, DN and DC subdomains"/>
    <property type="match status" value="2"/>
</dbReference>
<comment type="similarity">
    <text evidence="2">Belongs to the resistance-nodulation-cell division (RND) (TC 2.A.6) family.</text>
</comment>
<dbReference type="GO" id="GO:0008324">
    <property type="term" value="F:monoatomic cation transmembrane transporter activity"/>
    <property type="evidence" value="ECO:0007669"/>
    <property type="project" value="InterPro"/>
</dbReference>
<evidence type="ECO:0000313" key="9">
    <source>
        <dbReference type="EMBL" id="SFV34906.1"/>
    </source>
</evidence>
<feature type="transmembrane region" description="Helical" evidence="8">
    <location>
        <begin position="344"/>
        <end position="377"/>
    </location>
</feature>
<dbReference type="Gene3D" id="3.30.70.1320">
    <property type="entry name" value="Multidrug efflux transporter AcrB pore domain like"/>
    <property type="match status" value="1"/>
</dbReference>
<dbReference type="SUPFAM" id="SSF82714">
    <property type="entry name" value="Multidrug efflux transporter AcrB TolC docking domain, DN and DC subdomains"/>
    <property type="match status" value="2"/>
</dbReference>
<feature type="transmembrane region" description="Helical" evidence="8">
    <location>
        <begin position="914"/>
        <end position="938"/>
    </location>
</feature>
<evidence type="ECO:0000256" key="3">
    <source>
        <dbReference type="ARBA" id="ARBA00022448"/>
    </source>
</evidence>
<evidence type="ECO:0000313" key="10">
    <source>
        <dbReference type="Proteomes" id="UP000199423"/>
    </source>
</evidence>
<proteinExistence type="inferred from homology"/>
<feature type="transmembrane region" description="Helical" evidence="8">
    <location>
        <begin position="524"/>
        <end position="543"/>
    </location>
</feature>
<keyword evidence="5 8" id="KW-0812">Transmembrane</keyword>
<dbReference type="SUPFAM" id="SSF82693">
    <property type="entry name" value="Multidrug efflux transporter AcrB pore domain, PN1, PN2, PC1 and PC2 subdomains"/>
    <property type="match status" value="2"/>
</dbReference>
<feature type="transmembrane region" description="Helical" evidence="8">
    <location>
        <begin position="862"/>
        <end position="881"/>
    </location>
</feature>
<dbReference type="AlphaFoldDB" id="A0A1I7NK23"/>
<feature type="transmembrane region" description="Helical" evidence="8">
    <location>
        <begin position="85"/>
        <end position="105"/>
    </location>
</feature>
<dbReference type="GO" id="GO:0042910">
    <property type="term" value="F:xenobiotic transmembrane transporter activity"/>
    <property type="evidence" value="ECO:0007669"/>
    <property type="project" value="TreeGrafter"/>
</dbReference>
<dbReference type="Gene3D" id="3.30.70.1430">
    <property type="entry name" value="Multidrug efflux transporter AcrB pore domain"/>
    <property type="match status" value="2"/>
</dbReference>
<dbReference type="NCBIfam" id="TIGR00914">
    <property type="entry name" value="2A0601"/>
    <property type="match status" value="1"/>
</dbReference>
<gene>
    <name evidence="9" type="ORF">SAMN04488557_2453</name>
</gene>
<feature type="transmembrane region" description="Helical" evidence="8">
    <location>
        <begin position="473"/>
        <end position="494"/>
    </location>
</feature>
<dbReference type="Proteomes" id="UP000199423">
    <property type="component" value="Unassembled WGS sequence"/>
</dbReference>
<sequence length="1053" mass="114670">MIARLIGWSARNLMLVFIATAFAVVAGIWAVRTLPLDAIPDLSDTQVIVYTEYPGQAPQVVEDQVTYPLTTSMLTVPRSKVVRGFSFFGVSFVYVIFADGTDIYWARSRVLEYLNAAAKRLPAGVTPTLGPDASGVGWVYQYALQSKDKSLAELRSMQDWEVRFGLSKAEGVAEVASIGGFVKQYSVTVDPSRLRSFNIPLDKIRDAIRSNNIDVGGRTLELAEHEFMVRGRGYLKGVQDLENIVVKADGGTPVLLKNVASVEIVGDERRGIGELNGEGEVASGIALQRSGANALTVIDNVKERLKEIAPSLPSGTQVVPVYDRSELIHHAIETLKKTLLEESLVVAAVCIIFLLHLRSALVAILMLPVGILMAFFAMRSLGIGSNIMSLGGIAIAIGAMIDAAIVMIENAHKHMERAPKGKPRLEILVEAATEVGPALFFSLLIIMVSFLPIFSLEAQEGRLFGPLAFTKTFAMAAAAVLSVTLVPALMVVFVRGRIISEAKNPINRALIAIYRPVIKGVLKAKTLTIVIAGAVLATSVWPVTKVGSEFMPNLNEGTLLFMPTTLPGLSITKSAELLQMQDRIIKSFPEVASVYGKAGRAQTATDPAPTEMFETIVNLKPKEEWRPGVTTDSLIAEMDKALQFPGVSNAWTMPIKARIDMLSTGIRTPVGIKVIGKDLAEMDGVARQVEAVLKSVPGTSSAYAERILGGYYLEIVPNRERLARYGLMVSNVQDVVSTALGAEPVTTTVEGRERYTVAIRYPRDLRSDPQAIAKDVLVSLPGGGTVPLGEVADIRLTKGATSIRTENAKLATYVYVDIRDRDLGGYIADAKKAVETQVKLATGTYLVWSGQFEYMERAEARLQLVVPVTLMIIFLLLYLNFQRLTETLIVMLSLPFALVGGFWLMWWLGFNLSVAVAVGFIALAGVAAETGVVMLIYLDNAKREIQAECLRERRPFTREDLHHAIMVGAVERVRPKMMTVVAIMAGLLPIMWSTGAGSEVMQRIAVPMIGGMISSTLLTLIVIPAIYGLVKGWRLPAKAPDRVHRQEKAEERR</sequence>